<keyword evidence="1" id="KW-0812">Transmembrane</keyword>
<name>A7SL34_NEMVE</name>
<keyword evidence="1" id="KW-1133">Transmembrane helix</keyword>
<accession>A7SL34</accession>
<dbReference type="CDD" id="cd12087">
    <property type="entry name" value="TM_EGFR-like"/>
    <property type="match status" value="1"/>
</dbReference>
<dbReference type="InParanoid" id="A7SL34"/>
<organism evidence="2 3">
    <name type="scientific">Nematostella vectensis</name>
    <name type="common">Starlet sea anemone</name>
    <dbReference type="NCBI Taxonomy" id="45351"/>
    <lineage>
        <taxon>Eukaryota</taxon>
        <taxon>Metazoa</taxon>
        <taxon>Cnidaria</taxon>
        <taxon>Anthozoa</taxon>
        <taxon>Hexacorallia</taxon>
        <taxon>Actiniaria</taxon>
        <taxon>Edwardsiidae</taxon>
        <taxon>Nematostella</taxon>
    </lineage>
</organism>
<dbReference type="EMBL" id="DS469694">
    <property type="protein sequence ID" value="EDO35573.1"/>
    <property type="molecule type" value="Genomic_DNA"/>
</dbReference>
<evidence type="ECO:0000313" key="3">
    <source>
        <dbReference type="Proteomes" id="UP000001593"/>
    </source>
</evidence>
<gene>
    <name evidence="2" type="ORF">NEMVEDRAFT_v1g245972</name>
</gene>
<dbReference type="Proteomes" id="UP000001593">
    <property type="component" value="Unassembled WGS sequence"/>
</dbReference>
<evidence type="ECO:0000256" key="1">
    <source>
        <dbReference type="SAM" id="Phobius"/>
    </source>
</evidence>
<keyword evidence="3" id="KW-1185">Reference proteome</keyword>
<protein>
    <recommendedName>
        <fullName evidence="4">EGF-like domain-containing protein</fullName>
    </recommendedName>
</protein>
<reference evidence="2 3" key="1">
    <citation type="journal article" date="2007" name="Science">
        <title>Sea anemone genome reveals ancestral eumetazoan gene repertoire and genomic organization.</title>
        <authorList>
            <person name="Putnam N.H."/>
            <person name="Srivastava M."/>
            <person name="Hellsten U."/>
            <person name="Dirks B."/>
            <person name="Chapman J."/>
            <person name="Salamov A."/>
            <person name="Terry A."/>
            <person name="Shapiro H."/>
            <person name="Lindquist E."/>
            <person name="Kapitonov V.V."/>
            <person name="Jurka J."/>
            <person name="Genikhovich G."/>
            <person name="Grigoriev I.V."/>
            <person name="Lucas S.M."/>
            <person name="Steele R.E."/>
            <person name="Finnerty J.R."/>
            <person name="Technau U."/>
            <person name="Martindale M.Q."/>
            <person name="Rokhsar D.S."/>
        </authorList>
    </citation>
    <scope>NUCLEOTIDE SEQUENCE [LARGE SCALE GENOMIC DNA]</scope>
    <source>
        <strain evidence="3">CH2 X CH6</strain>
    </source>
</reference>
<sequence>MSTVTAFVIRTLAVSYVRWWGGGYVNCYCLCNNDFAGLKCERNITAERIEQAQAEAARRKNDADSSEKNKVIAIAVTFSLLGVIAGGAAVYFYMRRKSHPPASPTRKDPEHHDYDAGNMMFTNPAYSKMGDEEFVDFSCQRSTYA</sequence>
<proteinExistence type="predicted"/>
<dbReference type="HOGENOM" id="CLU_1789135_0_0_1"/>
<evidence type="ECO:0000313" key="2">
    <source>
        <dbReference type="EMBL" id="EDO35573.1"/>
    </source>
</evidence>
<dbReference type="AlphaFoldDB" id="A7SL34"/>
<feature type="transmembrane region" description="Helical" evidence="1">
    <location>
        <begin position="71"/>
        <end position="93"/>
    </location>
</feature>
<keyword evidence="1" id="KW-0472">Membrane</keyword>
<evidence type="ECO:0008006" key="4">
    <source>
        <dbReference type="Google" id="ProtNLM"/>
    </source>
</evidence>